<dbReference type="EMBL" id="SNRY01000014">
    <property type="protein sequence ID" value="KAA6351443.1"/>
    <property type="molecule type" value="Genomic_DNA"/>
</dbReference>
<gene>
    <name evidence="2" type="ORF">EZS27_001252</name>
</gene>
<reference evidence="2" key="1">
    <citation type="submission" date="2019-03" db="EMBL/GenBank/DDBJ databases">
        <title>Single cell metagenomics reveals metabolic interactions within the superorganism composed of flagellate Streblomastix strix and complex community of Bacteroidetes bacteria on its surface.</title>
        <authorList>
            <person name="Treitli S.C."/>
            <person name="Kolisko M."/>
            <person name="Husnik F."/>
            <person name="Keeling P."/>
            <person name="Hampl V."/>
        </authorList>
    </citation>
    <scope>NUCLEOTIDE SEQUENCE</scope>
    <source>
        <strain evidence="2">STM</strain>
    </source>
</reference>
<sequence length="79" mass="9360">MYKNSSYKMIIYGQSPEHIEKRAQANRGKKRTLEQRENIKEGLRAYWSNYVPKAEATPMGRTLNRENQPEVKPFNLNEM</sequence>
<protein>
    <submittedName>
        <fullName evidence="2">Uncharacterized protein</fullName>
    </submittedName>
</protein>
<proteinExistence type="predicted"/>
<name>A0A5J4T1C4_9ZZZZ</name>
<organism evidence="2">
    <name type="scientific">termite gut metagenome</name>
    <dbReference type="NCBI Taxonomy" id="433724"/>
    <lineage>
        <taxon>unclassified sequences</taxon>
        <taxon>metagenomes</taxon>
        <taxon>organismal metagenomes</taxon>
    </lineage>
</organism>
<dbReference type="AlphaFoldDB" id="A0A5J4T1C4"/>
<accession>A0A5J4T1C4</accession>
<comment type="caution">
    <text evidence="2">The sequence shown here is derived from an EMBL/GenBank/DDBJ whole genome shotgun (WGS) entry which is preliminary data.</text>
</comment>
<evidence type="ECO:0000313" key="2">
    <source>
        <dbReference type="EMBL" id="KAA6351443.1"/>
    </source>
</evidence>
<evidence type="ECO:0000256" key="1">
    <source>
        <dbReference type="SAM" id="MobiDB-lite"/>
    </source>
</evidence>
<feature type="region of interest" description="Disordered" evidence="1">
    <location>
        <begin position="58"/>
        <end position="79"/>
    </location>
</feature>